<dbReference type="Proteomes" id="UP000216454">
    <property type="component" value="Unassembled WGS sequence"/>
</dbReference>
<proteinExistence type="predicted"/>
<sequence length="192" mass="21339">MCVRWWGSRGRHGIRLGVQRSPYTGFAPSYPVFPVLPCAMHTHGIRIHVPDTADFLPITSWSAPETAMFPTPPTPQLHTACRLTAQGLSTVCRAMLHSVTNRTYNTNGIVRRQHRQRDQFGRCTLTTRHERWLNMSESEYRGTNTNETVHKAVSDSHQSAYTHTHGGGSEANAGRAASNGTSRLDSAGETRN</sequence>
<dbReference type="AlphaFoldDB" id="A0A261F0W8"/>
<name>A0A261F0W8_9BIFI</name>
<keyword evidence="3" id="KW-1185">Reference proteome</keyword>
<gene>
    <name evidence="2" type="ORF">PSSU_0356</name>
</gene>
<accession>A0A261F0W8</accession>
<protein>
    <submittedName>
        <fullName evidence="2">Uncharacterized protein</fullName>
    </submittedName>
</protein>
<evidence type="ECO:0000313" key="2">
    <source>
        <dbReference type="EMBL" id="OZG52738.1"/>
    </source>
</evidence>
<reference evidence="2 3" key="1">
    <citation type="journal article" date="2017" name="BMC Genomics">
        <title>Comparative genomic and phylogenomic analyses of the Bifidobacteriaceae family.</title>
        <authorList>
            <person name="Lugli G.A."/>
            <person name="Milani C."/>
            <person name="Turroni F."/>
            <person name="Duranti S."/>
            <person name="Mancabelli L."/>
            <person name="Mangifesta M."/>
            <person name="Ferrario C."/>
            <person name="Modesto M."/>
            <person name="Mattarelli P."/>
            <person name="Jiri K."/>
            <person name="van Sinderen D."/>
            <person name="Ventura M."/>
        </authorList>
    </citation>
    <scope>NUCLEOTIDE SEQUENCE [LARGE SCALE GENOMIC DNA]</scope>
    <source>
        <strain evidence="2 3">DSM 24744</strain>
    </source>
</reference>
<organism evidence="2 3">
    <name type="scientific">Pseudoscardovia suis</name>
    <dbReference type="NCBI Taxonomy" id="987063"/>
    <lineage>
        <taxon>Bacteria</taxon>
        <taxon>Bacillati</taxon>
        <taxon>Actinomycetota</taxon>
        <taxon>Actinomycetes</taxon>
        <taxon>Bifidobacteriales</taxon>
        <taxon>Bifidobacteriaceae</taxon>
        <taxon>Pseudoscardovia</taxon>
    </lineage>
</organism>
<comment type="caution">
    <text evidence="2">The sequence shown here is derived from an EMBL/GenBank/DDBJ whole genome shotgun (WGS) entry which is preliminary data.</text>
</comment>
<feature type="region of interest" description="Disordered" evidence="1">
    <location>
        <begin position="154"/>
        <end position="192"/>
    </location>
</feature>
<evidence type="ECO:0000313" key="3">
    <source>
        <dbReference type="Proteomes" id="UP000216454"/>
    </source>
</evidence>
<evidence type="ECO:0000256" key="1">
    <source>
        <dbReference type="SAM" id="MobiDB-lite"/>
    </source>
</evidence>
<dbReference type="EMBL" id="MWWQ01000005">
    <property type="protein sequence ID" value="OZG52738.1"/>
    <property type="molecule type" value="Genomic_DNA"/>
</dbReference>